<dbReference type="PANTHER" id="PTHR44167">
    <property type="entry name" value="OVARIAN-SPECIFIC SERINE/THREONINE-PROTEIN KINASE LOK-RELATED"/>
    <property type="match status" value="1"/>
</dbReference>
<evidence type="ECO:0000313" key="3">
    <source>
        <dbReference type="EMBL" id="CAG8728749.1"/>
    </source>
</evidence>
<dbReference type="Gene3D" id="1.10.510.10">
    <property type="entry name" value="Transferase(Phosphotransferase) domain 1"/>
    <property type="match status" value="1"/>
</dbReference>
<feature type="non-terminal residue" evidence="3">
    <location>
        <position position="1"/>
    </location>
</feature>
<feature type="non-terminal residue" evidence="3">
    <location>
        <position position="371"/>
    </location>
</feature>
<dbReference type="PROSITE" id="PS00107">
    <property type="entry name" value="PROTEIN_KINASE_ATP"/>
    <property type="match status" value="1"/>
</dbReference>
<dbReference type="GO" id="GO:0005524">
    <property type="term" value="F:ATP binding"/>
    <property type="evidence" value="ECO:0007669"/>
    <property type="project" value="UniProtKB-UniRule"/>
</dbReference>
<dbReference type="PANTHER" id="PTHR44167:SF24">
    <property type="entry name" value="SERINE_THREONINE-PROTEIN KINASE CHK2"/>
    <property type="match status" value="1"/>
</dbReference>
<dbReference type="Pfam" id="PF00069">
    <property type="entry name" value="Pkinase"/>
    <property type="match status" value="1"/>
</dbReference>
<organism evidence="3 4">
    <name type="scientific">Acaulospora morrowiae</name>
    <dbReference type="NCBI Taxonomy" id="94023"/>
    <lineage>
        <taxon>Eukaryota</taxon>
        <taxon>Fungi</taxon>
        <taxon>Fungi incertae sedis</taxon>
        <taxon>Mucoromycota</taxon>
        <taxon>Glomeromycotina</taxon>
        <taxon>Glomeromycetes</taxon>
        <taxon>Diversisporales</taxon>
        <taxon>Acaulosporaceae</taxon>
        <taxon>Acaulospora</taxon>
    </lineage>
</organism>
<evidence type="ECO:0000259" key="2">
    <source>
        <dbReference type="PROSITE" id="PS50011"/>
    </source>
</evidence>
<dbReference type="OrthoDB" id="2438232at2759"/>
<dbReference type="SMART" id="SM00220">
    <property type="entry name" value="S_TKc"/>
    <property type="match status" value="1"/>
</dbReference>
<reference evidence="3" key="1">
    <citation type="submission" date="2021-06" db="EMBL/GenBank/DDBJ databases">
        <authorList>
            <person name="Kallberg Y."/>
            <person name="Tangrot J."/>
            <person name="Rosling A."/>
        </authorList>
    </citation>
    <scope>NUCLEOTIDE SEQUENCE</scope>
    <source>
        <strain evidence="3">CL551</strain>
    </source>
</reference>
<keyword evidence="1" id="KW-0547">Nucleotide-binding</keyword>
<dbReference type="PROSITE" id="PS00109">
    <property type="entry name" value="PROTEIN_KINASE_TYR"/>
    <property type="match status" value="1"/>
</dbReference>
<dbReference type="SUPFAM" id="SSF56112">
    <property type="entry name" value="Protein kinase-like (PK-like)"/>
    <property type="match status" value="1"/>
</dbReference>
<dbReference type="Proteomes" id="UP000789342">
    <property type="component" value="Unassembled WGS sequence"/>
</dbReference>
<dbReference type="InterPro" id="IPR017441">
    <property type="entry name" value="Protein_kinase_ATP_BS"/>
</dbReference>
<evidence type="ECO:0000313" key="4">
    <source>
        <dbReference type="Proteomes" id="UP000789342"/>
    </source>
</evidence>
<dbReference type="InterPro" id="IPR000719">
    <property type="entry name" value="Prot_kinase_dom"/>
</dbReference>
<dbReference type="GO" id="GO:0005634">
    <property type="term" value="C:nucleus"/>
    <property type="evidence" value="ECO:0007669"/>
    <property type="project" value="TreeGrafter"/>
</dbReference>
<dbReference type="PROSITE" id="PS50011">
    <property type="entry name" value="PROTEIN_KINASE_DOM"/>
    <property type="match status" value="1"/>
</dbReference>
<evidence type="ECO:0000256" key="1">
    <source>
        <dbReference type="PROSITE-ProRule" id="PRU10141"/>
    </source>
</evidence>
<proteinExistence type="predicted"/>
<dbReference type="InterPro" id="IPR011009">
    <property type="entry name" value="Kinase-like_dom_sf"/>
</dbReference>
<keyword evidence="1" id="KW-0067">ATP-binding</keyword>
<feature type="domain" description="Protein kinase" evidence="2">
    <location>
        <begin position="161"/>
        <end position="371"/>
    </location>
</feature>
<keyword evidence="4" id="KW-1185">Reference proteome</keyword>
<dbReference type="EMBL" id="CAJVPV010025369">
    <property type="protein sequence ID" value="CAG8728749.1"/>
    <property type="molecule type" value="Genomic_DNA"/>
</dbReference>
<protein>
    <submittedName>
        <fullName evidence="3">16148_t:CDS:1</fullName>
    </submittedName>
</protein>
<dbReference type="GO" id="GO:0044773">
    <property type="term" value="P:mitotic DNA damage checkpoint signaling"/>
    <property type="evidence" value="ECO:0007669"/>
    <property type="project" value="TreeGrafter"/>
</dbReference>
<comment type="caution">
    <text evidence="3">The sequence shown here is derived from an EMBL/GenBank/DDBJ whole genome shotgun (WGS) entry which is preliminary data.</text>
</comment>
<dbReference type="AlphaFoldDB" id="A0A9N9ICN5"/>
<name>A0A9N9ICN5_9GLOM</name>
<feature type="binding site" evidence="1">
    <location>
        <position position="188"/>
    </location>
    <ligand>
        <name>ATP</name>
        <dbReference type="ChEBI" id="CHEBI:30616"/>
    </ligand>
</feature>
<dbReference type="GO" id="GO:0004674">
    <property type="term" value="F:protein serine/threonine kinase activity"/>
    <property type="evidence" value="ECO:0007669"/>
    <property type="project" value="TreeGrafter"/>
</dbReference>
<sequence length="371" mass="43016">SVENLSNLFGQMDISGGSGSVRTSPLSMFIKTVVDNSEVMVRFMKEFSRTEQDNVQEWFNRLMESLSNLLDEDKGQVLNYIRILIRQQLLRELFSVFLSDGFYFYVMAYDRRTNRYSEHTTNCKTDLRLFWVLINYSSPFTTMVGPKSIDFKPLQGDLTRIRLKEYLGMGSSSRVYKIDWENTSSAIKVFNSGYDPSNEVKALQFLNRGNFQNVPTYIAHDDNSIIIHPVCERFGDGFQTSHALQLLQLLELIHKWKVYHRDVRPENILLDSDNNRLVLVDWGSAIRITDRYKKYEYEGTSTFASPDILEGNFGPYVPSASDDLHSFVRTMYVLNNISERPDIPEGDLSSKARVIKEYWNDKLEGPLWAEM</sequence>
<dbReference type="InterPro" id="IPR008266">
    <property type="entry name" value="Tyr_kinase_AS"/>
</dbReference>
<accession>A0A9N9ICN5</accession>
<gene>
    <name evidence="3" type="ORF">AMORRO_LOCUS13853</name>
</gene>